<sequence length="88" mass="9697">MPRTVPLANRKERNVTLQIMSASSQWAALNLQVLCTSKTLKDFILPVQNDRYGVLGALELECKPSGAARTVSEALSSSIVYDSERVMQ</sequence>
<dbReference type="Proteomes" id="UP000001861">
    <property type="component" value="Unassembled WGS sequence"/>
</dbReference>
<dbReference type="HOGENOM" id="CLU_2469007_0_0_1"/>
<dbReference type="InParanoid" id="A8NB95"/>
<dbReference type="RefSeq" id="XP_001832094.2">
    <property type="nucleotide sequence ID" value="XM_001832042.2"/>
</dbReference>
<dbReference type="KEGG" id="cci:CC1G_07465"/>
<evidence type="ECO:0000313" key="1">
    <source>
        <dbReference type="EMBL" id="EAU89740.2"/>
    </source>
</evidence>
<dbReference type="EMBL" id="AACS02000009">
    <property type="protein sequence ID" value="EAU89740.2"/>
    <property type="molecule type" value="Genomic_DNA"/>
</dbReference>
<name>A8NB95_COPC7</name>
<comment type="caution">
    <text evidence="1">The sequence shown here is derived from an EMBL/GenBank/DDBJ whole genome shotgun (WGS) entry which is preliminary data.</text>
</comment>
<dbReference type="GeneID" id="6008578"/>
<reference evidence="1 2" key="1">
    <citation type="journal article" date="2010" name="Proc. Natl. Acad. Sci. U.S.A.">
        <title>Insights into evolution of multicellular fungi from the assembled chromosomes of the mushroom Coprinopsis cinerea (Coprinus cinereus).</title>
        <authorList>
            <person name="Stajich J.E."/>
            <person name="Wilke S.K."/>
            <person name="Ahren D."/>
            <person name="Au C.H."/>
            <person name="Birren B.W."/>
            <person name="Borodovsky M."/>
            <person name="Burns C."/>
            <person name="Canback B."/>
            <person name="Casselton L.A."/>
            <person name="Cheng C.K."/>
            <person name="Deng J."/>
            <person name="Dietrich F.S."/>
            <person name="Fargo D.C."/>
            <person name="Farman M.L."/>
            <person name="Gathman A.C."/>
            <person name="Goldberg J."/>
            <person name="Guigo R."/>
            <person name="Hoegger P.J."/>
            <person name="Hooker J.B."/>
            <person name="Huggins A."/>
            <person name="James T.Y."/>
            <person name="Kamada T."/>
            <person name="Kilaru S."/>
            <person name="Kodira C."/>
            <person name="Kues U."/>
            <person name="Kupfer D."/>
            <person name="Kwan H.S."/>
            <person name="Lomsadze A."/>
            <person name="Li W."/>
            <person name="Lilly W.W."/>
            <person name="Ma L.J."/>
            <person name="Mackey A.J."/>
            <person name="Manning G."/>
            <person name="Martin F."/>
            <person name="Muraguchi H."/>
            <person name="Natvig D.O."/>
            <person name="Palmerini H."/>
            <person name="Ramesh M.A."/>
            <person name="Rehmeyer C.J."/>
            <person name="Roe B.A."/>
            <person name="Shenoy N."/>
            <person name="Stanke M."/>
            <person name="Ter-Hovhannisyan V."/>
            <person name="Tunlid A."/>
            <person name="Velagapudi R."/>
            <person name="Vision T.J."/>
            <person name="Zeng Q."/>
            <person name="Zolan M.E."/>
            <person name="Pukkila P.J."/>
        </authorList>
    </citation>
    <scope>NUCLEOTIDE SEQUENCE [LARGE SCALE GENOMIC DNA]</scope>
    <source>
        <strain evidence="2">Okayama-7 / 130 / ATCC MYA-4618 / FGSC 9003</strain>
    </source>
</reference>
<proteinExistence type="predicted"/>
<protein>
    <submittedName>
        <fullName evidence="1">Uncharacterized protein</fullName>
    </submittedName>
</protein>
<evidence type="ECO:0000313" key="2">
    <source>
        <dbReference type="Proteomes" id="UP000001861"/>
    </source>
</evidence>
<gene>
    <name evidence="1" type="ORF">CC1G_07465</name>
</gene>
<accession>A8NB95</accession>
<dbReference type="VEuPathDB" id="FungiDB:CC1G_07465"/>
<keyword evidence="2" id="KW-1185">Reference proteome</keyword>
<dbReference type="AlphaFoldDB" id="A8NB95"/>
<organism evidence="1 2">
    <name type="scientific">Coprinopsis cinerea (strain Okayama-7 / 130 / ATCC MYA-4618 / FGSC 9003)</name>
    <name type="common">Inky cap fungus</name>
    <name type="synonym">Hormographiella aspergillata</name>
    <dbReference type="NCBI Taxonomy" id="240176"/>
    <lineage>
        <taxon>Eukaryota</taxon>
        <taxon>Fungi</taxon>
        <taxon>Dikarya</taxon>
        <taxon>Basidiomycota</taxon>
        <taxon>Agaricomycotina</taxon>
        <taxon>Agaricomycetes</taxon>
        <taxon>Agaricomycetidae</taxon>
        <taxon>Agaricales</taxon>
        <taxon>Agaricineae</taxon>
        <taxon>Psathyrellaceae</taxon>
        <taxon>Coprinopsis</taxon>
    </lineage>
</organism>